<dbReference type="AlphaFoldDB" id="G9YUE2"/>
<feature type="region of interest" description="Disordered" evidence="1">
    <location>
        <begin position="1"/>
        <end position="20"/>
    </location>
</feature>
<feature type="non-terminal residue" evidence="2">
    <location>
        <position position="1"/>
    </location>
</feature>
<sequence>AARGRGQAPPLQNIRPGGKQEFPFGGKCAIMEHGENADGGG</sequence>
<evidence type="ECO:0000313" key="3">
    <source>
        <dbReference type="Proteomes" id="UP000004459"/>
    </source>
</evidence>
<name>G9YUE2_FLAPL</name>
<dbReference type="HOGENOM" id="CLU_3262211_0_0_9"/>
<proteinExistence type="predicted"/>
<evidence type="ECO:0000256" key="1">
    <source>
        <dbReference type="SAM" id="MobiDB-lite"/>
    </source>
</evidence>
<dbReference type="Proteomes" id="UP000004459">
    <property type="component" value="Unassembled WGS sequence"/>
</dbReference>
<accession>G9YUE2</accession>
<dbReference type="EMBL" id="AGCK01000254">
    <property type="protein sequence ID" value="EHM42394.1"/>
    <property type="molecule type" value="Genomic_DNA"/>
</dbReference>
<protein>
    <submittedName>
        <fullName evidence="2">Uncharacterized protein</fullName>
    </submittedName>
</protein>
<organism evidence="2 3">
    <name type="scientific">Flavonifractor plautii ATCC 29863</name>
    <dbReference type="NCBI Taxonomy" id="411475"/>
    <lineage>
        <taxon>Bacteria</taxon>
        <taxon>Bacillati</taxon>
        <taxon>Bacillota</taxon>
        <taxon>Clostridia</taxon>
        <taxon>Eubacteriales</taxon>
        <taxon>Oscillospiraceae</taxon>
        <taxon>Flavonifractor</taxon>
    </lineage>
</organism>
<reference evidence="2 3" key="1">
    <citation type="submission" date="2011-08" db="EMBL/GenBank/DDBJ databases">
        <authorList>
            <person name="Weinstock G."/>
            <person name="Sodergren E."/>
            <person name="Clifton S."/>
            <person name="Fulton L."/>
            <person name="Fulton B."/>
            <person name="Courtney L."/>
            <person name="Fronick C."/>
            <person name="Harrison M."/>
            <person name="Strong C."/>
            <person name="Farmer C."/>
            <person name="Delahaunty K."/>
            <person name="Markovic C."/>
            <person name="Hall O."/>
            <person name="Minx P."/>
            <person name="Tomlinson C."/>
            <person name="Mitreva M."/>
            <person name="Hou S."/>
            <person name="Chen J."/>
            <person name="Wollam A."/>
            <person name="Pepin K.H."/>
            <person name="Johnson M."/>
            <person name="Bhonagiri V."/>
            <person name="Zhang X."/>
            <person name="Suruliraj S."/>
            <person name="Warren W."/>
            <person name="Chinwalla A."/>
            <person name="Mardis E.R."/>
            <person name="Wilson R.K."/>
        </authorList>
    </citation>
    <scope>NUCLEOTIDE SEQUENCE [LARGE SCALE GENOMIC DNA]</scope>
    <source>
        <strain evidence="2 3">ATCC 29863</strain>
    </source>
</reference>
<comment type="caution">
    <text evidence="2">The sequence shown here is derived from an EMBL/GenBank/DDBJ whole genome shotgun (WGS) entry which is preliminary data.</text>
</comment>
<gene>
    <name evidence="2" type="ORF">HMPREF0372_03156</name>
</gene>
<evidence type="ECO:0000313" key="2">
    <source>
        <dbReference type="EMBL" id="EHM42394.1"/>
    </source>
</evidence>